<keyword evidence="1" id="KW-0472">Membrane</keyword>
<feature type="transmembrane region" description="Helical" evidence="1">
    <location>
        <begin position="121"/>
        <end position="141"/>
    </location>
</feature>
<dbReference type="EMBL" id="CP009246">
    <property type="protein sequence ID" value="APT87648.1"/>
    <property type="molecule type" value="Genomic_DNA"/>
</dbReference>
<dbReference type="AlphaFoldDB" id="A0A1L7CP93"/>
<evidence type="ECO:0000256" key="1">
    <source>
        <dbReference type="SAM" id="Phobius"/>
    </source>
</evidence>
<sequence>MNRTSISALVGVAVFVTVASAMLTTRFYGSMLAIPATVSITLWVMAVVCGVLARKVSQARKEDAHGIGLDSSQLNPLTVAQFLLVGKASAWTGTIVGAAYLGVAIYVVPRAGELLAAQADLVGVITSALGGAAMAVAGIVLERQCEVSPPADGASALGGA</sequence>
<dbReference type="EMBL" id="BJNB01000004">
    <property type="protein sequence ID" value="GEB96966.1"/>
    <property type="molecule type" value="Genomic_DNA"/>
</dbReference>
<dbReference type="Pfam" id="PF11377">
    <property type="entry name" value="DUF3180"/>
    <property type="match status" value="1"/>
</dbReference>
<dbReference type="Proteomes" id="UP000185479">
    <property type="component" value="Chromosome"/>
</dbReference>
<dbReference type="GeneID" id="82881230"/>
<evidence type="ECO:0000313" key="5">
    <source>
        <dbReference type="Proteomes" id="UP000315353"/>
    </source>
</evidence>
<keyword evidence="1" id="KW-0812">Transmembrane</keyword>
<keyword evidence="4" id="KW-1185">Reference proteome</keyword>
<dbReference type="InterPro" id="IPR021517">
    <property type="entry name" value="DUF3180"/>
</dbReference>
<reference evidence="2 4" key="1">
    <citation type="submission" date="2014-08" db="EMBL/GenBank/DDBJ databases">
        <title>Complete genome sequence of Corynebacterium flavescens OJ8(T)(=DSM 20296(T)), isolated from cheese.</title>
        <authorList>
            <person name="Ruckert C."/>
            <person name="Albersmeier A."/>
            <person name="Winkler A."/>
            <person name="Kalinowski J."/>
        </authorList>
    </citation>
    <scope>NUCLEOTIDE SEQUENCE [LARGE SCALE GENOMIC DNA]</scope>
    <source>
        <strain evidence="2 4">OJ8</strain>
    </source>
</reference>
<dbReference type="RefSeq" id="WP_075730573.1">
    <property type="nucleotide sequence ID" value="NZ_BJNB01000004.1"/>
</dbReference>
<accession>A0A1L7CP93</accession>
<proteinExistence type="predicted"/>
<dbReference type="KEGG" id="cfc:CFLV_11105"/>
<keyword evidence="1" id="KW-1133">Transmembrane helix</keyword>
<dbReference type="Proteomes" id="UP000315353">
    <property type="component" value="Unassembled WGS sequence"/>
</dbReference>
<gene>
    <name evidence="3" type="ORF">CFL01nite_04610</name>
    <name evidence="2" type="ORF">CFLV_11105</name>
</gene>
<name>A0A1L7CP93_CORFL</name>
<evidence type="ECO:0000313" key="2">
    <source>
        <dbReference type="EMBL" id="APT87648.1"/>
    </source>
</evidence>
<evidence type="ECO:0000313" key="4">
    <source>
        <dbReference type="Proteomes" id="UP000185479"/>
    </source>
</evidence>
<dbReference type="STRING" id="28028.CFLV_11105"/>
<organism evidence="2 4">
    <name type="scientific">Corynebacterium flavescens</name>
    <dbReference type="NCBI Taxonomy" id="28028"/>
    <lineage>
        <taxon>Bacteria</taxon>
        <taxon>Bacillati</taxon>
        <taxon>Actinomycetota</taxon>
        <taxon>Actinomycetes</taxon>
        <taxon>Mycobacteriales</taxon>
        <taxon>Corynebacteriaceae</taxon>
        <taxon>Corynebacterium</taxon>
    </lineage>
</organism>
<evidence type="ECO:0000313" key="3">
    <source>
        <dbReference type="EMBL" id="GEB96966.1"/>
    </source>
</evidence>
<dbReference type="OrthoDB" id="4426699at2"/>
<protein>
    <submittedName>
        <fullName evidence="2">Uncharacterized protein</fullName>
    </submittedName>
</protein>
<feature type="transmembrane region" description="Helical" evidence="1">
    <location>
        <begin position="90"/>
        <end position="109"/>
    </location>
</feature>
<feature type="transmembrane region" description="Helical" evidence="1">
    <location>
        <begin position="31"/>
        <end position="53"/>
    </location>
</feature>
<reference evidence="3 5" key="2">
    <citation type="submission" date="2019-06" db="EMBL/GenBank/DDBJ databases">
        <title>Whole genome shotgun sequence of Corynebacterium flavescens NBRC 14136.</title>
        <authorList>
            <person name="Hosoyama A."/>
            <person name="Uohara A."/>
            <person name="Ohji S."/>
            <person name="Ichikawa N."/>
        </authorList>
    </citation>
    <scope>NUCLEOTIDE SEQUENCE [LARGE SCALE GENOMIC DNA]</scope>
    <source>
        <strain evidence="3 5">NBRC 14136</strain>
    </source>
</reference>